<reference evidence="1" key="1">
    <citation type="submission" date="2022-04" db="EMBL/GenBank/DDBJ databases">
        <title>Jade perch genome.</title>
        <authorList>
            <person name="Chao B."/>
        </authorList>
    </citation>
    <scope>NUCLEOTIDE SEQUENCE</scope>
    <source>
        <strain evidence="1">CB-2022</strain>
    </source>
</reference>
<protein>
    <submittedName>
        <fullName evidence="1">Uncharacterized protein</fullName>
    </submittedName>
</protein>
<dbReference type="EMBL" id="CM041552">
    <property type="protein sequence ID" value="KAI3353946.1"/>
    <property type="molecule type" value="Genomic_DNA"/>
</dbReference>
<proteinExistence type="predicted"/>
<name>A0ACB8VER2_9TELE</name>
<comment type="caution">
    <text evidence="1">The sequence shown here is derived from an EMBL/GenBank/DDBJ whole genome shotgun (WGS) entry which is preliminary data.</text>
</comment>
<accession>A0ACB8VER2</accession>
<evidence type="ECO:0000313" key="2">
    <source>
        <dbReference type="Proteomes" id="UP000831701"/>
    </source>
</evidence>
<sequence>MLSLDRNLINTNISSFISALCLMFGSYYCFNIHYPSELASTLEFLQRRDFTVNQFTYFISKVIYCAAVFFTGILWCHICIAEGSFRQTAESSTTGPAALEMMLHRWIGHLLLLAGKQRWLVAQRRLKRPDSCDQSKPRKATPNPQANVPPSSANLTASSSLFPMPLMGKASGGTIDDCRLTAMYIPMDPAKVSIVADWPTPNSCKQLQWFLDFTSFYQRFIQLTGMVATPLMEMNSSSAVLVVICYRLGFSVPQGPVYIHPHPPIARPRERVCGGGCSSALPTVSPRLETQLMDLLLQTTDHGREKLTLFTGAPQLVIMKLQDTKGDTNVGILDYMTGKRKRDNDSQELLQYLERADERVPTVQQGHERRLTPEDGRKHQRFAWADGADGRALMEGQANK</sequence>
<gene>
    <name evidence="1" type="ORF">L3Q82_005145</name>
</gene>
<organism evidence="1 2">
    <name type="scientific">Scortum barcoo</name>
    <name type="common">barcoo grunter</name>
    <dbReference type="NCBI Taxonomy" id="214431"/>
    <lineage>
        <taxon>Eukaryota</taxon>
        <taxon>Metazoa</taxon>
        <taxon>Chordata</taxon>
        <taxon>Craniata</taxon>
        <taxon>Vertebrata</taxon>
        <taxon>Euteleostomi</taxon>
        <taxon>Actinopterygii</taxon>
        <taxon>Neopterygii</taxon>
        <taxon>Teleostei</taxon>
        <taxon>Neoteleostei</taxon>
        <taxon>Acanthomorphata</taxon>
        <taxon>Eupercaria</taxon>
        <taxon>Centrarchiformes</taxon>
        <taxon>Terapontoidei</taxon>
        <taxon>Terapontidae</taxon>
        <taxon>Scortum</taxon>
    </lineage>
</organism>
<dbReference type="Proteomes" id="UP000831701">
    <property type="component" value="Chromosome 22"/>
</dbReference>
<evidence type="ECO:0000313" key="1">
    <source>
        <dbReference type="EMBL" id="KAI3353946.1"/>
    </source>
</evidence>
<keyword evidence="2" id="KW-1185">Reference proteome</keyword>